<keyword evidence="1" id="KW-1133">Transmembrane helix</keyword>
<evidence type="ECO:0000256" key="1">
    <source>
        <dbReference type="SAM" id="Phobius"/>
    </source>
</evidence>
<keyword evidence="1" id="KW-0472">Membrane</keyword>
<organism evidence="2 3">
    <name type="scientific">Hippocampus comes</name>
    <name type="common">Tiger tail seahorse</name>
    <dbReference type="NCBI Taxonomy" id="109280"/>
    <lineage>
        <taxon>Eukaryota</taxon>
        <taxon>Metazoa</taxon>
        <taxon>Chordata</taxon>
        <taxon>Craniata</taxon>
        <taxon>Vertebrata</taxon>
        <taxon>Euteleostomi</taxon>
        <taxon>Actinopterygii</taxon>
        <taxon>Neopterygii</taxon>
        <taxon>Teleostei</taxon>
        <taxon>Neoteleostei</taxon>
        <taxon>Acanthomorphata</taxon>
        <taxon>Syngnathiaria</taxon>
        <taxon>Syngnathiformes</taxon>
        <taxon>Syngnathoidei</taxon>
        <taxon>Syngnathidae</taxon>
        <taxon>Hippocampus</taxon>
    </lineage>
</organism>
<dbReference type="AlphaFoldDB" id="A0A3Q2XYI0"/>
<keyword evidence="3" id="KW-1185">Reference proteome</keyword>
<dbReference type="OMA" id="IWVIGRF"/>
<dbReference type="GO" id="GO:0032588">
    <property type="term" value="C:trans-Golgi network membrane"/>
    <property type="evidence" value="ECO:0007669"/>
    <property type="project" value="TreeGrafter"/>
</dbReference>
<evidence type="ECO:0000313" key="2">
    <source>
        <dbReference type="Ensembl" id="ENSHCOP00000009507.1"/>
    </source>
</evidence>
<dbReference type="Proteomes" id="UP000264820">
    <property type="component" value="Unplaced"/>
</dbReference>
<dbReference type="PANTHER" id="PTHR31004">
    <property type="entry name" value="TRANSMEMBRANE PROTEIN 79"/>
    <property type="match status" value="1"/>
</dbReference>
<dbReference type="KEGG" id="hcq:109512158"/>
<dbReference type="GO" id="GO:0005765">
    <property type="term" value="C:lysosomal membrane"/>
    <property type="evidence" value="ECO:0007669"/>
    <property type="project" value="TreeGrafter"/>
</dbReference>
<dbReference type="PANTHER" id="PTHR31004:SF4">
    <property type="entry name" value="TRANSMEMBRANE PROTEIN 79"/>
    <property type="match status" value="1"/>
</dbReference>
<dbReference type="Ensembl" id="ENSHCOT00000015656.1">
    <property type="protein sequence ID" value="ENSHCOP00000009507.1"/>
    <property type="gene ID" value="ENSHCOG00000011947.1"/>
</dbReference>
<reference evidence="2" key="2">
    <citation type="submission" date="2025-09" db="UniProtKB">
        <authorList>
            <consortium name="Ensembl"/>
        </authorList>
    </citation>
    <scope>IDENTIFICATION</scope>
</reference>
<reference evidence="2" key="1">
    <citation type="submission" date="2025-08" db="UniProtKB">
        <authorList>
            <consortium name="Ensembl"/>
        </authorList>
    </citation>
    <scope>IDENTIFICATION</scope>
</reference>
<feature type="transmembrane region" description="Helical" evidence="1">
    <location>
        <begin position="151"/>
        <end position="169"/>
    </location>
</feature>
<proteinExistence type="predicted"/>
<protein>
    <submittedName>
        <fullName evidence="2">Transmembrane protein 79b</fullName>
    </submittedName>
</protein>
<feature type="transmembrane region" description="Helical" evidence="1">
    <location>
        <begin position="175"/>
        <end position="196"/>
    </location>
</feature>
<dbReference type="RefSeq" id="XP_019719249.1">
    <property type="nucleotide sequence ID" value="XM_019863690.1"/>
</dbReference>
<accession>A0A3Q2XYI0</accession>
<dbReference type="GO" id="GO:0045055">
    <property type="term" value="P:regulated exocytosis"/>
    <property type="evidence" value="ECO:0007669"/>
    <property type="project" value="TreeGrafter"/>
</dbReference>
<evidence type="ECO:0000313" key="3">
    <source>
        <dbReference type="Proteomes" id="UP000264820"/>
    </source>
</evidence>
<dbReference type="OrthoDB" id="8887147at2759"/>
<dbReference type="GeneID" id="109512158"/>
<feature type="transmembrane region" description="Helical" evidence="1">
    <location>
        <begin position="61"/>
        <end position="81"/>
    </location>
</feature>
<feature type="transmembrane region" description="Helical" evidence="1">
    <location>
        <begin position="203"/>
        <end position="224"/>
    </location>
</feature>
<keyword evidence="1" id="KW-0812">Transmembrane</keyword>
<feature type="transmembrane region" description="Helical" evidence="1">
    <location>
        <begin position="93"/>
        <end position="117"/>
    </location>
</feature>
<sequence>MDEYMGAQNHGVGAEPQAMWERDKMLHVRGLKPHSYWDDRSPAACGHSCPSRDFLKVGVSLMTSAIFFPFLVWGGFVFLPFDAPLLDGAPLKMLYALRCSVFASTPIVLGWLAVGVARFRFGVVRPLLDEMEVTGDLEDLSVHRNYTRESVGLFLMYFLQLVVMAMYLSQEQLKLVPLFAIIFALGRLVYWVPAAFGSSIRAFGLGMSLLPCLVMMMANLVFIFTAESASMWSSPQRPVTIVPVGQQRFWG</sequence>
<name>A0A3Q2XYI0_HIPCM</name>
<dbReference type="GeneTree" id="ENSGT00390000002390"/>